<organism evidence="2 3">
    <name type="scientific">Pocillopora meandrina</name>
    <dbReference type="NCBI Taxonomy" id="46732"/>
    <lineage>
        <taxon>Eukaryota</taxon>
        <taxon>Metazoa</taxon>
        <taxon>Cnidaria</taxon>
        <taxon>Anthozoa</taxon>
        <taxon>Hexacorallia</taxon>
        <taxon>Scleractinia</taxon>
        <taxon>Astrocoeniina</taxon>
        <taxon>Pocilloporidae</taxon>
        <taxon>Pocillopora</taxon>
    </lineage>
</organism>
<dbReference type="AlphaFoldDB" id="A0AAU9W8D7"/>
<comment type="caution">
    <text evidence="2">The sequence shown here is derived from an EMBL/GenBank/DDBJ whole genome shotgun (WGS) entry which is preliminary data.</text>
</comment>
<dbReference type="EMBL" id="CALNXJ010000011">
    <property type="protein sequence ID" value="CAH3107985.1"/>
    <property type="molecule type" value="Genomic_DNA"/>
</dbReference>
<dbReference type="PANTHER" id="PTHR23080">
    <property type="entry name" value="THAP DOMAIN PROTEIN"/>
    <property type="match status" value="1"/>
</dbReference>
<proteinExistence type="predicted"/>
<evidence type="ECO:0000259" key="1">
    <source>
        <dbReference type="Pfam" id="PF13613"/>
    </source>
</evidence>
<dbReference type="Proteomes" id="UP001159428">
    <property type="component" value="Unassembled WGS sequence"/>
</dbReference>
<sequence>MKIQRNKMSQNSLIQHDVEESSTIQPDVDIISNELESLTLDSNIQTKTCKSGTQTELHYLFHKCLSKAPFDADDMQKNNKVWFYTGLVEASILQILFKHISPYVVHKSQSLMKFQELVMVLIKLRLNVPFQDLAYHFGVSVLTFSRTFTSWIRVMDSCLSRLIYWPEQKELWNTMPKRFLFLFGNRTVITDCFEIFIEHPTDLLARAQTF</sequence>
<evidence type="ECO:0000313" key="3">
    <source>
        <dbReference type="Proteomes" id="UP001159428"/>
    </source>
</evidence>
<name>A0AAU9W8D7_9CNID</name>
<feature type="domain" description="Transposase Helix-turn-helix" evidence="1">
    <location>
        <begin position="109"/>
        <end position="160"/>
    </location>
</feature>
<protein>
    <recommendedName>
        <fullName evidence="1">Transposase Helix-turn-helix domain-containing protein</fullName>
    </recommendedName>
</protein>
<dbReference type="InterPro" id="IPR027805">
    <property type="entry name" value="Transposase_HTH_dom"/>
</dbReference>
<evidence type="ECO:0000313" key="2">
    <source>
        <dbReference type="EMBL" id="CAH3107985.1"/>
    </source>
</evidence>
<dbReference type="Pfam" id="PF13613">
    <property type="entry name" value="HTH_Tnp_4"/>
    <property type="match status" value="1"/>
</dbReference>
<reference evidence="2 3" key="1">
    <citation type="submission" date="2022-05" db="EMBL/GenBank/DDBJ databases">
        <authorList>
            <consortium name="Genoscope - CEA"/>
            <person name="William W."/>
        </authorList>
    </citation>
    <scope>NUCLEOTIDE SEQUENCE [LARGE SCALE GENOMIC DNA]</scope>
</reference>
<accession>A0AAU9W8D7</accession>
<gene>
    <name evidence="2" type="ORF">PMEA_00003036</name>
</gene>
<keyword evidence="3" id="KW-1185">Reference proteome</keyword>